<sequence>MSSWPEVYPSDRRAGFDAENVVAEADGAVPLLWLALFRPADLSEDEATGTAPLATRERALANLAAAVPALDRLFGPPVSAHADLLRQALPWFPGDWLTIEWWDGERPAPPDPDELRAALATLDDPAAGPGPLLRLCDLDPAELPEPPRPGAPLLPHLNRQAAGLRRILGRASHQLVPWEQPI</sequence>
<reference evidence="2" key="1">
    <citation type="journal article" date="2019" name="Int. J. Syst. Evol. Microbiol.">
        <title>The Global Catalogue of Microorganisms (GCM) 10K type strain sequencing project: providing services to taxonomists for standard genome sequencing and annotation.</title>
        <authorList>
            <consortium name="The Broad Institute Genomics Platform"/>
            <consortium name="The Broad Institute Genome Sequencing Center for Infectious Disease"/>
            <person name="Wu L."/>
            <person name="Ma J."/>
        </authorList>
    </citation>
    <scope>NUCLEOTIDE SEQUENCE [LARGE SCALE GENOMIC DNA]</scope>
    <source>
        <strain evidence="2">JCM 17441</strain>
    </source>
</reference>
<dbReference type="EMBL" id="BAABAT010000056">
    <property type="protein sequence ID" value="GAA4262869.1"/>
    <property type="molecule type" value="Genomic_DNA"/>
</dbReference>
<keyword evidence="2" id="KW-1185">Reference proteome</keyword>
<protein>
    <submittedName>
        <fullName evidence="1">Uncharacterized protein</fullName>
    </submittedName>
</protein>
<evidence type="ECO:0000313" key="2">
    <source>
        <dbReference type="Proteomes" id="UP001500620"/>
    </source>
</evidence>
<evidence type="ECO:0000313" key="1">
    <source>
        <dbReference type="EMBL" id="GAA4262869.1"/>
    </source>
</evidence>
<dbReference type="RefSeq" id="WP_345140936.1">
    <property type="nucleotide sequence ID" value="NZ_BAABAT010000056.1"/>
</dbReference>
<accession>A0ABP8DSY8</accession>
<organism evidence="1 2">
    <name type="scientific">Dactylosporangium darangshiense</name>
    <dbReference type="NCBI Taxonomy" id="579108"/>
    <lineage>
        <taxon>Bacteria</taxon>
        <taxon>Bacillati</taxon>
        <taxon>Actinomycetota</taxon>
        <taxon>Actinomycetes</taxon>
        <taxon>Micromonosporales</taxon>
        <taxon>Micromonosporaceae</taxon>
        <taxon>Dactylosporangium</taxon>
    </lineage>
</organism>
<name>A0ABP8DSY8_9ACTN</name>
<comment type="caution">
    <text evidence="1">The sequence shown here is derived from an EMBL/GenBank/DDBJ whole genome shotgun (WGS) entry which is preliminary data.</text>
</comment>
<dbReference type="Proteomes" id="UP001500620">
    <property type="component" value="Unassembled WGS sequence"/>
</dbReference>
<proteinExistence type="predicted"/>
<gene>
    <name evidence="1" type="ORF">GCM10022255_102260</name>
</gene>